<feature type="transmembrane region" description="Helical" evidence="6">
    <location>
        <begin position="150"/>
        <end position="169"/>
    </location>
</feature>
<dbReference type="PANTHER" id="PTHR32322:SF9">
    <property type="entry name" value="AMINO-ACID METABOLITE EFFLUX PUMP-RELATED"/>
    <property type="match status" value="1"/>
</dbReference>
<keyword evidence="3 6" id="KW-0812">Transmembrane</keyword>
<reference evidence="8 9" key="1">
    <citation type="submission" date="2015-01" db="EMBL/GenBank/DDBJ databases">
        <title>Paenibacillus swuensis/DY6/whole genome sequencing.</title>
        <authorList>
            <person name="Kim M.K."/>
            <person name="Srinivasan S."/>
            <person name="Lee J.-J."/>
        </authorList>
    </citation>
    <scope>NUCLEOTIDE SEQUENCE [LARGE SCALE GENOMIC DNA]</scope>
    <source>
        <strain evidence="8 9">DY6</strain>
    </source>
</reference>
<keyword evidence="9" id="KW-1185">Reference proteome</keyword>
<feature type="transmembrane region" description="Helical" evidence="6">
    <location>
        <begin position="243"/>
        <end position="261"/>
    </location>
</feature>
<feature type="transmembrane region" description="Helical" evidence="6">
    <location>
        <begin position="267"/>
        <end position="285"/>
    </location>
</feature>
<feature type="transmembrane region" description="Helical" evidence="6">
    <location>
        <begin position="97"/>
        <end position="117"/>
    </location>
</feature>
<feature type="transmembrane region" description="Helical" evidence="6">
    <location>
        <begin position="124"/>
        <end position="144"/>
    </location>
</feature>
<evidence type="ECO:0000259" key="7">
    <source>
        <dbReference type="Pfam" id="PF00892"/>
    </source>
</evidence>
<dbReference type="SUPFAM" id="SSF103481">
    <property type="entry name" value="Multidrug resistance efflux transporter EmrE"/>
    <property type="match status" value="2"/>
</dbReference>
<dbReference type="STRING" id="1178515.SY83_02035"/>
<comment type="similarity">
    <text evidence="2">Belongs to the EamA transporter family.</text>
</comment>
<accession>A0A172TE39</accession>
<evidence type="ECO:0000313" key="9">
    <source>
        <dbReference type="Proteomes" id="UP000076927"/>
    </source>
</evidence>
<evidence type="ECO:0000256" key="2">
    <source>
        <dbReference type="ARBA" id="ARBA00007362"/>
    </source>
</evidence>
<dbReference type="InterPro" id="IPR050638">
    <property type="entry name" value="AA-Vitamin_Transporters"/>
</dbReference>
<gene>
    <name evidence="8" type="ORF">SY83_02035</name>
</gene>
<dbReference type="PANTHER" id="PTHR32322">
    <property type="entry name" value="INNER MEMBRANE TRANSPORTER"/>
    <property type="match status" value="1"/>
</dbReference>
<feature type="domain" description="EamA" evidence="7">
    <location>
        <begin position="150"/>
        <end position="286"/>
    </location>
</feature>
<evidence type="ECO:0000313" key="8">
    <source>
        <dbReference type="EMBL" id="ANE45309.1"/>
    </source>
</evidence>
<feature type="transmembrane region" description="Helical" evidence="6">
    <location>
        <begin position="181"/>
        <end position="200"/>
    </location>
</feature>
<dbReference type="InterPro" id="IPR037185">
    <property type="entry name" value="EmrE-like"/>
</dbReference>
<proteinExistence type="inferred from homology"/>
<evidence type="ECO:0000256" key="1">
    <source>
        <dbReference type="ARBA" id="ARBA00004127"/>
    </source>
</evidence>
<feature type="transmembrane region" description="Helical" evidence="6">
    <location>
        <begin position="212"/>
        <end position="236"/>
    </location>
</feature>
<evidence type="ECO:0000256" key="4">
    <source>
        <dbReference type="ARBA" id="ARBA00022989"/>
    </source>
</evidence>
<feature type="transmembrane region" description="Helical" evidence="6">
    <location>
        <begin position="66"/>
        <end position="85"/>
    </location>
</feature>
<dbReference type="InterPro" id="IPR000620">
    <property type="entry name" value="EamA_dom"/>
</dbReference>
<feature type="transmembrane region" description="Helical" evidence="6">
    <location>
        <begin position="33"/>
        <end position="54"/>
    </location>
</feature>
<evidence type="ECO:0000256" key="3">
    <source>
        <dbReference type="ARBA" id="ARBA00022692"/>
    </source>
</evidence>
<dbReference type="AlphaFoldDB" id="A0A172TE39"/>
<dbReference type="KEGG" id="pswu:SY83_02035"/>
<protein>
    <submittedName>
        <fullName evidence="8">Multidrug transporter</fullName>
    </submittedName>
</protein>
<dbReference type="RefSeq" id="WP_068603790.1">
    <property type="nucleotide sequence ID" value="NZ_CP011388.1"/>
</dbReference>
<dbReference type="GO" id="GO:0016020">
    <property type="term" value="C:membrane"/>
    <property type="evidence" value="ECO:0007669"/>
    <property type="project" value="UniProtKB-SubCell"/>
</dbReference>
<dbReference type="EMBL" id="CP011388">
    <property type="protein sequence ID" value="ANE45309.1"/>
    <property type="molecule type" value="Genomic_DNA"/>
</dbReference>
<keyword evidence="4 6" id="KW-1133">Transmembrane helix</keyword>
<organism evidence="8 9">
    <name type="scientific">Paenibacillus swuensis</name>
    <dbReference type="NCBI Taxonomy" id="1178515"/>
    <lineage>
        <taxon>Bacteria</taxon>
        <taxon>Bacillati</taxon>
        <taxon>Bacillota</taxon>
        <taxon>Bacilli</taxon>
        <taxon>Bacillales</taxon>
        <taxon>Paenibacillaceae</taxon>
        <taxon>Paenibacillus</taxon>
    </lineage>
</organism>
<comment type="subcellular location">
    <subcellularLocation>
        <location evidence="1">Endomembrane system</location>
        <topology evidence="1">Multi-pass membrane protein</topology>
    </subcellularLocation>
</comment>
<evidence type="ECO:0000256" key="6">
    <source>
        <dbReference type="SAM" id="Phobius"/>
    </source>
</evidence>
<dbReference type="Pfam" id="PF00892">
    <property type="entry name" value="EamA"/>
    <property type="match status" value="2"/>
</dbReference>
<dbReference type="OrthoDB" id="67135at2"/>
<feature type="transmembrane region" description="Helical" evidence="6">
    <location>
        <begin position="7"/>
        <end position="27"/>
    </location>
</feature>
<feature type="domain" description="EamA" evidence="7">
    <location>
        <begin position="8"/>
        <end position="136"/>
    </location>
</feature>
<dbReference type="PATRIC" id="fig|1178515.4.peg.385"/>
<evidence type="ECO:0000256" key="5">
    <source>
        <dbReference type="ARBA" id="ARBA00023136"/>
    </source>
</evidence>
<dbReference type="Proteomes" id="UP000076927">
    <property type="component" value="Chromosome"/>
</dbReference>
<keyword evidence="5 6" id="KW-0472">Membrane</keyword>
<sequence>MSRKLYGTLILLSLIWGGSFYFIKILLEDFGPWTIAFFRSGTGLVTIIGIMLVLRKPFGFKRMAWGPMAIVAMLNTAVPWALIAHSETLLTSGMASVLNATTPMWTLLVGLLFFGGVFNRMQGLGLVMATLGLIVLLDVNPVSIISVDPIGLLAMMAATFCYGLSSQLSKRYLGGMSMYQIAFGTLLCGMIGSGFAAFTFEQVNFAPLASLHHVGVLVGLGAFGSGLAYILFYSLLQKGSPEFAASVTYLVPATAILWGATLLGEELRWSLLAGLALILGGVYMANRKPRSVAAAVGNEA</sequence>
<name>A0A172TE39_9BACL</name>